<gene>
    <name evidence="1" type="ORF">M6B38_325615</name>
</gene>
<reference evidence="1" key="1">
    <citation type="journal article" date="2023" name="GigaByte">
        <title>Genome assembly of the bearded iris, Iris pallida Lam.</title>
        <authorList>
            <person name="Bruccoleri R.E."/>
            <person name="Oakeley E.J."/>
            <person name="Faust A.M.E."/>
            <person name="Altorfer M."/>
            <person name="Dessus-Babus S."/>
            <person name="Burckhardt D."/>
            <person name="Oertli M."/>
            <person name="Naumann U."/>
            <person name="Petersen F."/>
            <person name="Wong J."/>
        </authorList>
    </citation>
    <scope>NUCLEOTIDE SEQUENCE</scope>
    <source>
        <strain evidence="1">GSM-AAB239-AS_SAM_17_03QT</strain>
    </source>
</reference>
<dbReference type="AlphaFoldDB" id="A0AAX6H8L8"/>
<proteinExistence type="predicted"/>
<evidence type="ECO:0000313" key="2">
    <source>
        <dbReference type="Proteomes" id="UP001140949"/>
    </source>
</evidence>
<name>A0AAX6H8L8_IRIPA</name>
<comment type="caution">
    <text evidence="1">The sequence shown here is derived from an EMBL/GenBank/DDBJ whole genome shotgun (WGS) entry which is preliminary data.</text>
</comment>
<dbReference type="Proteomes" id="UP001140949">
    <property type="component" value="Unassembled WGS sequence"/>
</dbReference>
<sequence>MNCVSFMFRFMRSTRQRSRSTESGFAIRAETIVTTCRREYVILLLMVLSSQCTLKWGCTRSIMIL</sequence>
<keyword evidence="2" id="KW-1185">Reference proteome</keyword>
<dbReference type="EMBL" id="JANAVB010011797">
    <property type="protein sequence ID" value="KAJ6836921.1"/>
    <property type="molecule type" value="Genomic_DNA"/>
</dbReference>
<accession>A0AAX6H8L8</accession>
<reference evidence="1" key="2">
    <citation type="submission" date="2023-04" db="EMBL/GenBank/DDBJ databases">
        <authorList>
            <person name="Bruccoleri R.E."/>
            <person name="Oakeley E.J."/>
            <person name="Faust A.-M."/>
            <person name="Dessus-Babus S."/>
            <person name="Altorfer M."/>
            <person name="Burckhardt D."/>
            <person name="Oertli M."/>
            <person name="Naumann U."/>
            <person name="Petersen F."/>
            <person name="Wong J."/>
        </authorList>
    </citation>
    <scope>NUCLEOTIDE SEQUENCE</scope>
    <source>
        <strain evidence="1">GSM-AAB239-AS_SAM_17_03QT</strain>
        <tissue evidence="1">Leaf</tissue>
    </source>
</reference>
<organism evidence="1 2">
    <name type="scientific">Iris pallida</name>
    <name type="common">Sweet iris</name>
    <dbReference type="NCBI Taxonomy" id="29817"/>
    <lineage>
        <taxon>Eukaryota</taxon>
        <taxon>Viridiplantae</taxon>
        <taxon>Streptophyta</taxon>
        <taxon>Embryophyta</taxon>
        <taxon>Tracheophyta</taxon>
        <taxon>Spermatophyta</taxon>
        <taxon>Magnoliopsida</taxon>
        <taxon>Liliopsida</taxon>
        <taxon>Asparagales</taxon>
        <taxon>Iridaceae</taxon>
        <taxon>Iridoideae</taxon>
        <taxon>Irideae</taxon>
        <taxon>Iris</taxon>
    </lineage>
</organism>
<protein>
    <submittedName>
        <fullName evidence="1">Protein MOR1-like</fullName>
    </submittedName>
</protein>
<evidence type="ECO:0000313" key="1">
    <source>
        <dbReference type="EMBL" id="KAJ6836921.1"/>
    </source>
</evidence>